<evidence type="ECO:0000256" key="5">
    <source>
        <dbReference type="ARBA" id="ARBA00023136"/>
    </source>
</evidence>
<name>A0A1A0HF67_9ASCO</name>
<evidence type="ECO:0000313" key="9">
    <source>
        <dbReference type="Proteomes" id="UP000092555"/>
    </source>
</evidence>
<feature type="transmembrane region" description="Helical" evidence="6">
    <location>
        <begin position="297"/>
        <end position="315"/>
    </location>
</feature>
<keyword evidence="9" id="KW-1185">Reference proteome</keyword>
<evidence type="ECO:0000313" key="8">
    <source>
        <dbReference type="EMBL" id="OBA22537.1"/>
    </source>
</evidence>
<dbReference type="InterPro" id="IPR050524">
    <property type="entry name" value="APC_YAT"/>
</dbReference>
<keyword evidence="4 6" id="KW-1133">Transmembrane helix</keyword>
<sequence length="867" mass="95771">MTDDESDTSSLSSLSRSGFPLFPTIGVVTPDASNGSEKSTSSLLELGSQTLFGFWSKNKSRSSEQDCATNFARDTRPKTLKHDASGHSYPTVGLNSSGKKGEFLDEGVDVSEIRRLVSSADGSTSEKPTLDTRILRAMGSQMAVGDYQDIAGQKGKFRYVDMYEKALRTLEPCDLSAPSVFGVSGLDEYQQFVKLLELDQQIQEDLASHKFSKNSNVLPVLDTGDFHKLYNHQDIYSPEIRATKRFKFPFPWKRKPPARAATNAMDSEDDLTQNLLPSSLEMPKQQAFLHRKLEVRHLQMISMGGTLGVGLYLNIGKAFTIAGGLGTVLAMFLVGLVVLATVISFCEMVTFVSVIDGVSGLSSRFVDESFGFATGWLYFCSFSFGLAGEVVASVIILSYYSETEILTNSGSTAGFVTLFLLICIVSNILSVRIFGEIEYFFSLAKVLITLLGIIVMIIVNRGGIGSQGVVGFKYWLYLESDFEHNLIFGPFRPTFNLFSDGSDSKAEGIGGDTGRFLSLLVAIVVAAYAYSGTEIVCIAACEAKDPRKALPSATNRVFWRILILYCLASFVVSLNIYAGDPRLLRYYSGTTGVSPSEYDTNYAINYVGGANCSNYDQVIAGFANGSQSPWIIAFQSAGSCSWSSVVNAFIFFFALSCGISQLYVSSRTAYSLSLQRKAPGFLRKCNKYGTPYMAVLFAVTPGLLSYTCVSLQATTVFQNLTSLISSSGVFTWFAMCLTFIRFFFGLKKRPDIIGRDDKSYPYRSILQPYSAIFGLFGSLVILLSMGYVVFLKGCWNTWFFFSSYGTLMIFVVLYLGHWFVRGTRISSLEALDFDSGRREKDIYIWDGGKEYNLRKVKDLSRKIVDWL</sequence>
<evidence type="ECO:0000256" key="1">
    <source>
        <dbReference type="ARBA" id="ARBA00004141"/>
    </source>
</evidence>
<comment type="similarity">
    <text evidence="2">Belongs to the amino acid-polyamine-organocation (APC) superfamily. YAT (TC 2.A.3.10) family.</text>
</comment>
<dbReference type="GeneID" id="30028823"/>
<accession>A0A1A0HF67</accession>
<proteinExistence type="inferred from homology"/>
<dbReference type="GO" id="GO:0016020">
    <property type="term" value="C:membrane"/>
    <property type="evidence" value="ECO:0007669"/>
    <property type="project" value="UniProtKB-SubCell"/>
</dbReference>
<dbReference type="PANTHER" id="PTHR43341">
    <property type="entry name" value="AMINO ACID PERMEASE"/>
    <property type="match status" value="1"/>
</dbReference>
<comment type="subcellular location">
    <subcellularLocation>
        <location evidence="1">Membrane</location>
        <topology evidence="1">Multi-pass membrane protein</topology>
    </subcellularLocation>
</comment>
<feature type="transmembrane region" description="Helical" evidence="6">
    <location>
        <begin position="327"/>
        <end position="355"/>
    </location>
</feature>
<comment type="caution">
    <text evidence="8">The sequence shown here is derived from an EMBL/GenBank/DDBJ whole genome shotgun (WGS) entry which is preliminary data.</text>
</comment>
<feature type="transmembrane region" description="Helical" evidence="6">
    <location>
        <begin position="412"/>
        <end position="433"/>
    </location>
</feature>
<evidence type="ECO:0000256" key="4">
    <source>
        <dbReference type="ARBA" id="ARBA00022989"/>
    </source>
</evidence>
<feature type="transmembrane region" description="Helical" evidence="6">
    <location>
        <begin position="724"/>
        <end position="744"/>
    </location>
</feature>
<feature type="transmembrane region" description="Helical" evidence="6">
    <location>
        <begin position="797"/>
        <end position="820"/>
    </location>
</feature>
<protein>
    <recommendedName>
        <fullName evidence="7">Amino acid permease/ SLC12A domain-containing protein</fullName>
    </recommendedName>
</protein>
<keyword evidence="5 6" id="KW-0472">Membrane</keyword>
<feature type="transmembrane region" description="Helical" evidence="6">
    <location>
        <begin position="557"/>
        <end position="578"/>
    </location>
</feature>
<dbReference type="Gene3D" id="1.20.1740.10">
    <property type="entry name" value="Amino acid/polyamine transporter I"/>
    <property type="match status" value="1"/>
</dbReference>
<dbReference type="GO" id="GO:0015171">
    <property type="term" value="F:amino acid transmembrane transporter activity"/>
    <property type="evidence" value="ECO:0007669"/>
    <property type="project" value="TreeGrafter"/>
</dbReference>
<dbReference type="AlphaFoldDB" id="A0A1A0HF67"/>
<feature type="transmembrane region" description="Helical" evidence="6">
    <location>
        <begin position="439"/>
        <end position="459"/>
    </location>
</feature>
<evidence type="ECO:0000259" key="7">
    <source>
        <dbReference type="Pfam" id="PF00324"/>
    </source>
</evidence>
<keyword evidence="3 6" id="KW-0812">Transmembrane</keyword>
<feature type="non-terminal residue" evidence="8">
    <location>
        <position position="867"/>
    </location>
</feature>
<feature type="transmembrane region" description="Helical" evidence="6">
    <location>
        <begin position="645"/>
        <end position="664"/>
    </location>
</feature>
<feature type="domain" description="Amino acid permease/ SLC12A" evidence="7">
    <location>
        <begin position="297"/>
        <end position="825"/>
    </location>
</feature>
<dbReference type="STRING" id="869754.A0A1A0HF67"/>
<dbReference type="InterPro" id="IPR004841">
    <property type="entry name" value="AA-permease/SLC12A_dom"/>
</dbReference>
<dbReference type="Proteomes" id="UP000092555">
    <property type="component" value="Unassembled WGS sequence"/>
</dbReference>
<dbReference type="RefSeq" id="XP_018713033.1">
    <property type="nucleotide sequence ID" value="XM_018855847.1"/>
</dbReference>
<organism evidence="8 9">
    <name type="scientific">Metschnikowia bicuspidata var. bicuspidata NRRL YB-4993</name>
    <dbReference type="NCBI Taxonomy" id="869754"/>
    <lineage>
        <taxon>Eukaryota</taxon>
        <taxon>Fungi</taxon>
        <taxon>Dikarya</taxon>
        <taxon>Ascomycota</taxon>
        <taxon>Saccharomycotina</taxon>
        <taxon>Pichiomycetes</taxon>
        <taxon>Metschnikowiaceae</taxon>
        <taxon>Metschnikowia</taxon>
    </lineage>
</organism>
<feature type="transmembrane region" description="Helical" evidence="6">
    <location>
        <begin position="375"/>
        <end position="400"/>
    </location>
</feature>
<feature type="transmembrane region" description="Helical" evidence="6">
    <location>
        <begin position="685"/>
        <end position="704"/>
    </location>
</feature>
<reference evidence="8 9" key="1">
    <citation type="submission" date="2016-05" db="EMBL/GenBank/DDBJ databases">
        <title>Comparative genomics of biotechnologically important yeasts.</title>
        <authorList>
            <consortium name="DOE Joint Genome Institute"/>
            <person name="Riley R."/>
            <person name="Haridas S."/>
            <person name="Wolfe K.H."/>
            <person name="Lopes M.R."/>
            <person name="Hittinger C.T."/>
            <person name="Goker M."/>
            <person name="Salamov A."/>
            <person name="Wisecaver J."/>
            <person name="Long T.M."/>
            <person name="Aerts A.L."/>
            <person name="Barry K."/>
            <person name="Choi C."/>
            <person name="Clum A."/>
            <person name="Coughlan A.Y."/>
            <person name="Deshpande S."/>
            <person name="Douglass A.P."/>
            <person name="Hanson S.J."/>
            <person name="Klenk H.-P."/>
            <person name="LaButti K."/>
            <person name="Lapidus A."/>
            <person name="Lindquist E."/>
            <person name="Lipzen A."/>
            <person name="Meier-kolthoff J.P."/>
            <person name="Ohm R.A."/>
            <person name="Otillar R.P."/>
            <person name="Pangilinan J."/>
            <person name="Peng Y."/>
            <person name="Rokas A."/>
            <person name="Rosa C.A."/>
            <person name="Scheuner C."/>
            <person name="Sibirny A.A."/>
            <person name="Slot J.C."/>
            <person name="Stielow J.B."/>
            <person name="Sun H."/>
            <person name="Kurtzman C.P."/>
            <person name="Blackwell M."/>
            <person name="Grigoriev I.V."/>
            <person name="Jeffries T.W."/>
        </authorList>
    </citation>
    <scope>NUCLEOTIDE SEQUENCE [LARGE SCALE GENOMIC DNA]</scope>
    <source>
        <strain evidence="8 9">NRRL YB-4993</strain>
    </source>
</reference>
<evidence type="ECO:0000256" key="2">
    <source>
        <dbReference type="ARBA" id="ARBA00006983"/>
    </source>
</evidence>
<evidence type="ECO:0000256" key="6">
    <source>
        <dbReference type="SAM" id="Phobius"/>
    </source>
</evidence>
<dbReference type="EMBL" id="LXTC01000002">
    <property type="protein sequence ID" value="OBA22537.1"/>
    <property type="molecule type" value="Genomic_DNA"/>
</dbReference>
<dbReference type="OrthoDB" id="3900342at2759"/>
<feature type="transmembrane region" description="Helical" evidence="6">
    <location>
        <begin position="765"/>
        <end position="791"/>
    </location>
</feature>
<evidence type="ECO:0000256" key="3">
    <source>
        <dbReference type="ARBA" id="ARBA00022692"/>
    </source>
</evidence>
<dbReference type="Pfam" id="PF00324">
    <property type="entry name" value="AA_permease"/>
    <property type="match status" value="1"/>
</dbReference>
<dbReference type="PANTHER" id="PTHR43341:SF46">
    <property type="entry name" value="SPS-SENSOR COMPONENT SSY1"/>
    <property type="match status" value="1"/>
</dbReference>
<gene>
    <name evidence="8" type="ORF">METBIDRAFT_31423</name>
</gene>